<evidence type="ECO:0000256" key="2">
    <source>
        <dbReference type="SAM" id="SignalP"/>
    </source>
</evidence>
<evidence type="ECO:0000256" key="1">
    <source>
        <dbReference type="ARBA" id="ARBA00007613"/>
    </source>
</evidence>
<dbReference type="Proteomes" id="UP001056681">
    <property type="component" value="Chromosome"/>
</dbReference>
<dbReference type="Gene3D" id="1.20.1600.10">
    <property type="entry name" value="Outer membrane efflux proteins (OEP)"/>
    <property type="match status" value="1"/>
</dbReference>
<evidence type="ECO:0000313" key="4">
    <source>
        <dbReference type="Proteomes" id="UP001056681"/>
    </source>
</evidence>
<organism evidence="3 4">
    <name type="scientific">Luteibacter flocculans</name>
    <dbReference type="NCBI Taxonomy" id="2780091"/>
    <lineage>
        <taxon>Bacteria</taxon>
        <taxon>Pseudomonadati</taxon>
        <taxon>Pseudomonadota</taxon>
        <taxon>Gammaproteobacteria</taxon>
        <taxon>Lysobacterales</taxon>
        <taxon>Rhodanobacteraceae</taxon>
        <taxon>Luteibacter</taxon>
    </lineage>
</organism>
<dbReference type="PANTHER" id="PTHR30203:SF24">
    <property type="entry name" value="BLR4935 PROTEIN"/>
    <property type="match status" value="1"/>
</dbReference>
<dbReference type="RefSeq" id="WP_250340568.1">
    <property type="nucleotide sequence ID" value="NZ_CP063231.1"/>
</dbReference>
<keyword evidence="4" id="KW-1185">Reference proteome</keyword>
<dbReference type="Pfam" id="PF02321">
    <property type="entry name" value="OEP"/>
    <property type="match status" value="1"/>
</dbReference>
<proteinExistence type="inferred from homology"/>
<dbReference type="SUPFAM" id="SSF56954">
    <property type="entry name" value="Outer membrane efflux proteins (OEP)"/>
    <property type="match status" value="1"/>
</dbReference>
<dbReference type="PANTHER" id="PTHR30203">
    <property type="entry name" value="OUTER MEMBRANE CATION EFFLUX PROTEIN"/>
    <property type="match status" value="1"/>
</dbReference>
<feature type="chain" id="PRO_5046486383" evidence="2">
    <location>
        <begin position="23"/>
        <end position="422"/>
    </location>
</feature>
<dbReference type="InterPro" id="IPR003423">
    <property type="entry name" value="OMP_efflux"/>
</dbReference>
<gene>
    <name evidence="3" type="ORF">IM816_08585</name>
</gene>
<feature type="signal peptide" evidence="2">
    <location>
        <begin position="1"/>
        <end position="22"/>
    </location>
</feature>
<sequence>MSFWRTAPWGAVCVFFVATVSAVPYQDDAAVLPSPAVETAVRNVWSKSPRLQVAEAELRAAQARARAADQPIYNPSVQLEGENADVDRRTAGASLALDLSGKRRARVAESDAEVRAKQAALARERRDIAADWLKAWVGATLAHKQSELGRRRVALMARFDELAAQRLKVGDISTTERDLAGLALGEAQVQQASLAGQEASSLAVLAAIDGDNQRSLPAMPQALPPEADAIVPVAAADRLERIQAQAEQDRAEAGVVVAERARRPDPTLSVTGGRVRSGTRSDAVIGVSISMPIPVRDTGRAAISAAQADADAAFASRRAVSLRTDAALTQARASYVALRAAAVSFRQSRASAFDERATTLEKLWQAGEIGTSDYLVQLKQSLDTALSGITLESQTWQAWFDYLAAAGRLTDGIDGTSKEFSR</sequence>
<evidence type="ECO:0000313" key="3">
    <source>
        <dbReference type="EMBL" id="URL60117.1"/>
    </source>
</evidence>
<protein>
    <submittedName>
        <fullName evidence="3">TolC family protein</fullName>
    </submittedName>
</protein>
<comment type="similarity">
    <text evidence="1">Belongs to the outer membrane factor (OMF) (TC 1.B.17) family.</text>
</comment>
<name>A0ABY4T7M9_9GAMM</name>
<dbReference type="EMBL" id="CP063231">
    <property type="protein sequence ID" value="URL60117.1"/>
    <property type="molecule type" value="Genomic_DNA"/>
</dbReference>
<reference evidence="3" key="1">
    <citation type="submission" date="2020-10" db="EMBL/GenBank/DDBJ databases">
        <title>Whole-genome sequence of Luteibacter sp. EIF3.</title>
        <authorList>
            <person name="Friedrich I."/>
            <person name="Hertel R."/>
            <person name="Daniel R."/>
        </authorList>
    </citation>
    <scope>NUCLEOTIDE SEQUENCE</scope>
    <source>
        <strain evidence="3">EIF3</strain>
    </source>
</reference>
<keyword evidence="2" id="KW-0732">Signal</keyword>
<accession>A0ABY4T7M9</accession>
<dbReference type="InterPro" id="IPR010131">
    <property type="entry name" value="MdtP/NodT-like"/>
</dbReference>